<keyword evidence="2" id="KW-0812">Transmembrane</keyword>
<keyword evidence="3" id="KW-1133">Transmembrane helix</keyword>
<comment type="caution">
    <text evidence="5">The sequence shown here is derived from an EMBL/GenBank/DDBJ whole genome shotgun (WGS) entry which is preliminary data.</text>
</comment>
<dbReference type="Pfam" id="PF00335">
    <property type="entry name" value="Tetraspanin"/>
    <property type="match status" value="1"/>
</dbReference>
<evidence type="ECO:0000313" key="5">
    <source>
        <dbReference type="EMBL" id="KPM06528.1"/>
    </source>
</evidence>
<name>A0A132A6D0_SARSC</name>
<dbReference type="VEuPathDB" id="VectorBase:SSCA010283"/>
<dbReference type="GO" id="GO:0016020">
    <property type="term" value="C:membrane"/>
    <property type="evidence" value="ECO:0007669"/>
    <property type="project" value="UniProtKB-SubCell"/>
</dbReference>
<comment type="subcellular location">
    <subcellularLocation>
        <location evidence="1">Membrane</location>
        <topology evidence="1">Multi-pass membrane protein</topology>
    </subcellularLocation>
</comment>
<dbReference type="EMBL" id="JXLN01010918">
    <property type="protein sequence ID" value="KPM06528.1"/>
    <property type="molecule type" value="Genomic_DNA"/>
</dbReference>
<evidence type="ECO:0000256" key="2">
    <source>
        <dbReference type="ARBA" id="ARBA00022692"/>
    </source>
</evidence>
<dbReference type="AlphaFoldDB" id="A0A132A6D0"/>
<reference evidence="5 6" key="1">
    <citation type="journal article" date="2015" name="Parasit. Vectors">
        <title>Draft genome of the scabies mite.</title>
        <authorList>
            <person name="Rider S.D.Jr."/>
            <person name="Morgan M.S."/>
            <person name="Arlian L.G."/>
        </authorList>
    </citation>
    <scope>NUCLEOTIDE SEQUENCE [LARGE SCALE GENOMIC DNA]</scope>
    <source>
        <strain evidence="5">Arlian Lab</strain>
    </source>
</reference>
<dbReference type="InterPro" id="IPR008952">
    <property type="entry name" value="Tetraspanin_EC2_sf"/>
</dbReference>
<protein>
    <submittedName>
        <fullName evidence="5">CD151 antigen-like protein</fullName>
    </submittedName>
</protein>
<keyword evidence="4" id="KW-0472">Membrane</keyword>
<gene>
    <name evidence="5" type="ORF">QR98_0050050</name>
</gene>
<dbReference type="SUPFAM" id="SSF48652">
    <property type="entry name" value="Tetraspanin"/>
    <property type="match status" value="1"/>
</dbReference>
<dbReference type="OrthoDB" id="9993879at2759"/>
<evidence type="ECO:0000256" key="3">
    <source>
        <dbReference type="ARBA" id="ARBA00022989"/>
    </source>
</evidence>
<evidence type="ECO:0000256" key="1">
    <source>
        <dbReference type="ARBA" id="ARBA00004141"/>
    </source>
</evidence>
<evidence type="ECO:0000256" key="4">
    <source>
        <dbReference type="ARBA" id="ARBA00023136"/>
    </source>
</evidence>
<sequence length="148" mass="17215">MTVSPDRVFISSSTIAKIQENDEFLISVRESIDIKQLLVIRSEEIEPLYKPFRCCGWIYFDDYEFLDDPEHRNRSISVPDACCKTYVPNCGHRKHPNNIYYDGCWSKFGAEMRDYVLMLGWTALGFAIIELIGLMFAVCHYIQIVSKN</sequence>
<organism evidence="5 6">
    <name type="scientific">Sarcoptes scabiei</name>
    <name type="common">Itch mite</name>
    <name type="synonym">Acarus scabiei</name>
    <dbReference type="NCBI Taxonomy" id="52283"/>
    <lineage>
        <taxon>Eukaryota</taxon>
        <taxon>Metazoa</taxon>
        <taxon>Ecdysozoa</taxon>
        <taxon>Arthropoda</taxon>
        <taxon>Chelicerata</taxon>
        <taxon>Arachnida</taxon>
        <taxon>Acari</taxon>
        <taxon>Acariformes</taxon>
        <taxon>Sarcoptiformes</taxon>
        <taxon>Astigmata</taxon>
        <taxon>Psoroptidia</taxon>
        <taxon>Sarcoptoidea</taxon>
        <taxon>Sarcoptidae</taxon>
        <taxon>Sarcoptinae</taxon>
        <taxon>Sarcoptes</taxon>
    </lineage>
</organism>
<dbReference type="Proteomes" id="UP000616769">
    <property type="component" value="Unassembled WGS sequence"/>
</dbReference>
<dbReference type="InterPro" id="IPR018499">
    <property type="entry name" value="Tetraspanin/Peripherin"/>
</dbReference>
<proteinExistence type="predicted"/>
<dbReference type="Gene3D" id="1.10.1450.10">
    <property type="entry name" value="Tetraspanin"/>
    <property type="match status" value="1"/>
</dbReference>
<accession>A0A132A6D0</accession>
<evidence type="ECO:0000313" key="6">
    <source>
        <dbReference type="Proteomes" id="UP000616769"/>
    </source>
</evidence>